<dbReference type="Proteomes" id="UP000028524">
    <property type="component" value="Unassembled WGS sequence"/>
</dbReference>
<gene>
    <name evidence="3" type="ORF">S40285_10731</name>
</gene>
<dbReference type="EMBL" id="KL659216">
    <property type="protein sequence ID" value="KFA70296.1"/>
    <property type="molecule type" value="Genomic_DNA"/>
</dbReference>
<organism evidence="3 4">
    <name type="scientific">Stachybotrys chlorohalonatus (strain IBT 40285)</name>
    <dbReference type="NCBI Taxonomy" id="1283841"/>
    <lineage>
        <taxon>Eukaryota</taxon>
        <taxon>Fungi</taxon>
        <taxon>Dikarya</taxon>
        <taxon>Ascomycota</taxon>
        <taxon>Pezizomycotina</taxon>
        <taxon>Sordariomycetes</taxon>
        <taxon>Hypocreomycetidae</taxon>
        <taxon>Hypocreales</taxon>
        <taxon>Stachybotryaceae</taxon>
        <taxon>Stachybotrys</taxon>
    </lineage>
</organism>
<keyword evidence="4" id="KW-1185">Reference proteome</keyword>
<accession>A0A084R261</accession>
<dbReference type="InParanoid" id="A0A084R261"/>
<sequence length="203" mass="22765">MQFLCGLKTVALEVPGGSGSVQFYSYSVIVARYISKHAYFAPLRQRQQTPASCPQSSRFLNLKNSTKANSSQFELFNVEDGSTHDNEACSITVATRARRSQRDWRCENQRTRSPSKANSAIRPRTTPTRKKAIATKAKATNPGSDASADPLLRTEALLKRAEERAERAKKRVEALEEFIRNELFPRIEPGPGPRHQRGQCRNS</sequence>
<proteinExistence type="predicted"/>
<protein>
    <submittedName>
        <fullName evidence="3">Uncharacterized protein</fullName>
    </submittedName>
</protein>
<evidence type="ECO:0000313" key="3">
    <source>
        <dbReference type="EMBL" id="KFA70296.1"/>
    </source>
</evidence>
<dbReference type="HOGENOM" id="CLU_1349683_0_0_1"/>
<feature type="region of interest" description="Disordered" evidence="2">
    <location>
        <begin position="100"/>
        <end position="148"/>
    </location>
</feature>
<keyword evidence="1" id="KW-0175">Coiled coil</keyword>
<name>A0A084R261_STAC4</name>
<evidence type="ECO:0000256" key="1">
    <source>
        <dbReference type="SAM" id="Coils"/>
    </source>
</evidence>
<dbReference type="AlphaFoldDB" id="A0A084R261"/>
<evidence type="ECO:0000256" key="2">
    <source>
        <dbReference type="SAM" id="MobiDB-lite"/>
    </source>
</evidence>
<evidence type="ECO:0000313" key="4">
    <source>
        <dbReference type="Proteomes" id="UP000028524"/>
    </source>
</evidence>
<feature type="compositionally biased region" description="Basic and acidic residues" evidence="2">
    <location>
        <begin position="100"/>
        <end position="110"/>
    </location>
</feature>
<reference evidence="3 4" key="1">
    <citation type="journal article" date="2014" name="BMC Genomics">
        <title>Comparative genome sequencing reveals chemotype-specific gene clusters in the toxigenic black mold Stachybotrys.</title>
        <authorList>
            <person name="Semeiks J."/>
            <person name="Borek D."/>
            <person name="Otwinowski Z."/>
            <person name="Grishin N.V."/>
        </authorList>
    </citation>
    <scope>NUCLEOTIDE SEQUENCE [LARGE SCALE GENOMIC DNA]</scope>
    <source>
        <strain evidence="3 4">IBT 40285</strain>
    </source>
</reference>
<feature type="coiled-coil region" evidence="1">
    <location>
        <begin position="151"/>
        <end position="178"/>
    </location>
</feature>